<keyword evidence="3" id="KW-1185">Reference proteome</keyword>
<feature type="region of interest" description="Disordered" evidence="1">
    <location>
        <begin position="38"/>
        <end position="66"/>
    </location>
</feature>
<dbReference type="Proteomes" id="UP000479000">
    <property type="component" value="Unassembled WGS sequence"/>
</dbReference>
<proteinExistence type="predicted"/>
<evidence type="ECO:0000313" key="3">
    <source>
        <dbReference type="Proteomes" id="UP000479000"/>
    </source>
</evidence>
<reference evidence="2 3" key="1">
    <citation type="submission" date="2020-02" db="EMBL/GenBank/DDBJ databases">
        <authorList>
            <person name="Ferguson B K."/>
        </authorList>
    </citation>
    <scope>NUCLEOTIDE SEQUENCE [LARGE SCALE GENOMIC DNA]</scope>
</reference>
<evidence type="ECO:0000313" key="2">
    <source>
        <dbReference type="EMBL" id="CAB0014320.1"/>
    </source>
</evidence>
<protein>
    <submittedName>
        <fullName evidence="2">Uncharacterized protein</fullName>
    </submittedName>
</protein>
<gene>
    <name evidence="2" type="ORF">NTEN_LOCUS18757</name>
</gene>
<feature type="compositionally biased region" description="Basic and acidic residues" evidence="1">
    <location>
        <begin position="12"/>
        <end position="22"/>
    </location>
</feature>
<feature type="compositionally biased region" description="Basic residues" evidence="1">
    <location>
        <begin position="54"/>
        <end position="66"/>
    </location>
</feature>
<organism evidence="2 3">
    <name type="scientific">Nesidiocoris tenuis</name>
    <dbReference type="NCBI Taxonomy" id="355587"/>
    <lineage>
        <taxon>Eukaryota</taxon>
        <taxon>Metazoa</taxon>
        <taxon>Ecdysozoa</taxon>
        <taxon>Arthropoda</taxon>
        <taxon>Hexapoda</taxon>
        <taxon>Insecta</taxon>
        <taxon>Pterygota</taxon>
        <taxon>Neoptera</taxon>
        <taxon>Paraneoptera</taxon>
        <taxon>Hemiptera</taxon>
        <taxon>Heteroptera</taxon>
        <taxon>Panheteroptera</taxon>
        <taxon>Cimicomorpha</taxon>
        <taxon>Miridae</taxon>
        <taxon>Dicyphina</taxon>
        <taxon>Nesidiocoris</taxon>
    </lineage>
</organism>
<accession>A0A6H5HCJ5</accession>
<sequence length="66" mass="7703">MVYLGFRQSNGNRDKYARHPRDPSCCLRPLGIAVLGGRRQNPATFEKGVQRHSQAARRRRSWKEHQ</sequence>
<dbReference type="AlphaFoldDB" id="A0A6H5HCJ5"/>
<evidence type="ECO:0000256" key="1">
    <source>
        <dbReference type="SAM" id="MobiDB-lite"/>
    </source>
</evidence>
<name>A0A6H5HCJ5_9HEMI</name>
<feature type="region of interest" description="Disordered" evidence="1">
    <location>
        <begin position="1"/>
        <end position="22"/>
    </location>
</feature>
<dbReference type="EMBL" id="CADCXU010027694">
    <property type="protein sequence ID" value="CAB0014320.1"/>
    <property type="molecule type" value="Genomic_DNA"/>
</dbReference>
<feature type="non-terminal residue" evidence="2">
    <location>
        <position position="66"/>
    </location>
</feature>